<keyword evidence="1" id="KW-1133">Transmembrane helix</keyword>
<keyword evidence="2" id="KW-0732">Signal</keyword>
<feature type="chain" id="PRO_5043911346" evidence="2">
    <location>
        <begin position="23"/>
        <end position="152"/>
    </location>
</feature>
<reference evidence="3" key="1">
    <citation type="journal article" date="2023" name="Insect Mol. Biol.">
        <title>Genome sequencing provides insights into the evolution of gene families encoding plant cell wall-degrading enzymes in longhorned beetles.</title>
        <authorList>
            <person name="Shin N.R."/>
            <person name="Okamura Y."/>
            <person name="Kirsch R."/>
            <person name="Pauchet Y."/>
        </authorList>
    </citation>
    <scope>NUCLEOTIDE SEQUENCE</scope>
    <source>
        <strain evidence="3">AMC_N1</strain>
    </source>
</reference>
<keyword evidence="4" id="KW-1185">Reference proteome</keyword>
<name>A0AAV8XDC7_9CUCU</name>
<keyword evidence="1" id="KW-0812">Transmembrane</keyword>
<feature type="transmembrane region" description="Helical" evidence="1">
    <location>
        <begin position="107"/>
        <end position="128"/>
    </location>
</feature>
<evidence type="ECO:0000256" key="2">
    <source>
        <dbReference type="SAM" id="SignalP"/>
    </source>
</evidence>
<dbReference type="Proteomes" id="UP001162162">
    <property type="component" value="Unassembled WGS sequence"/>
</dbReference>
<accession>A0AAV8XDC7</accession>
<keyword evidence="1" id="KW-0472">Membrane</keyword>
<gene>
    <name evidence="3" type="ORF">NQ318_013115</name>
</gene>
<evidence type="ECO:0000256" key="1">
    <source>
        <dbReference type="SAM" id="Phobius"/>
    </source>
</evidence>
<feature type="signal peptide" evidence="2">
    <location>
        <begin position="1"/>
        <end position="22"/>
    </location>
</feature>
<proteinExistence type="predicted"/>
<sequence>MMGSSLLLFHLLVILGSALADAEVPSTTAVPTSPQPVYKPPEQPPGYISQPMYGYPEAYGGSLYDALFYPPSVPYKPPAYVDQPPPSNYVSSLMPAAQGAVQFVLKVLAKFGLFLIGGVALLVVGGILPQRFQQLPLWFKTLLENINGYNGL</sequence>
<comment type="caution">
    <text evidence="3">The sequence shown here is derived from an EMBL/GenBank/DDBJ whole genome shotgun (WGS) entry which is preliminary data.</text>
</comment>
<evidence type="ECO:0000313" key="4">
    <source>
        <dbReference type="Proteomes" id="UP001162162"/>
    </source>
</evidence>
<dbReference type="EMBL" id="JAPWTK010000800">
    <property type="protein sequence ID" value="KAJ8936015.1"/>
    <property type="molecule type" value="Genomic_DNA"/>
</dbReference>
<organism evidence="3 4">
    <name type="scientific">Aromia moschata</name>
    <dbReference type="NCBI Taxonomy" id="1265417"/>
    <lineage>
        <taxon>Eukaryota</taxon>
        <taxon>Metazoa</taxon>
        <taxon>Ecdysozoa</taxon>
        <taxon>Arthropoda</taxon>
        <taxon>Hexapoda</taxon>
        <taxon>Insecta</taxon>
        <taxon>Pterygota</taxon>
        <taxon>Neoptera</taxon>
        <taxon>Endopterygota</taxon>
        <taxon>Coleoptera</taxon>
        <taxon>Polyphaga</taxon>
        <taxon>Cucujiformia</taxon>
        <taxon>Chrysomeloidea</taxon>
        <taxon>Cerambycidae</taxon>
        <taxon>Cerambycinae</taxon>
        <taxon>Callichromatini</taxon>
        <taxon>Aromia</taxon>
    </lineage>
</organism>
<dbReference type="AlphaFoldDB" id="A0AAV8XDC7"/>
<evidence type="ECO:0000313" key="3">
    <source>
        <dbReference type="EMBL" id="KAJ8936015.1"/>
    </source>
</evidence>
<protein>
    <submittedName>
        <fullName evidence="3">Uncharacterized protein</fullName>
    </submittedName>
</protein>